<dbReference type="PANTHER" id="PTHR33164:SF106">
    <property type="entry name" value="TRANSCRIPTIONAL REGULATORY PROTEIN"/>
    <property type="match status" value="1"/>
</dbReference>
<feature type="domain" description="HTH marR-type" evidence="1">
    <location>
        <begin position="1"/>
        <end position="133"/>
    </location>
</feature>
<name>A0A9X1AHZ9_9SPHN</name>
<dbReference type="SMART" id="SM00347">
    <property type="entry name" value="HTH_MARR"/>
    <property type="match status" value="1"/>
</dbReference>
<dbReference type="EMBL" id="JAHGAW010000001">
    <property type="protein sequence ID" value="MBT2185412.1"/>
    <property type="molecule type" value="Genomic_DNA"/>
</dbReference>
<dbReference type="GO" id="GO:0006950">
    <property type="term" value="P:response to stress"/>
    <property type="evidence" value="ECO:0007669"/>
    <property type="project" value="TreeGrafter"/>
</dbReference>
<dbReference type="InterPro" id="IPR000835">
    <property type="entry name" value="HTH_MarR-typ"/>
</dbReference>
<dbReference type="InterPro" id="IPR039422">
    <property type="entry name" value="MarR/SlyA-like"/>
</dbReference>
<dbReference type="AlphaFoldDB" id="A0A9X1AHZ9"/>
<dbReference type="InterPro" id="IPR036388">
    <property type="entry name" value="WH-like_DNA-bd_sf"/>
</dbReference>
<keyword evidence="3" id="KW-1185">Reference proteome</keyword>
<sequence length="154" mass="16570">MAALVPALNMHSEAVVLFHSAIAQSMGLDPTAYKALFLLNRLGPLSAGEIAKETGLATASVTDLIDRLVDKGFVTRSPHPGDRRRIVVTLVENAVSKARRGFASPNPSLADLCARYNPGQLDVIADFLARNARRLRDDLTSQSGDANTPVRHAR</sequence>
<dbReference type="PROSITE" id="PS50995">
    <property type="entry name" value="HTH_MARR_2"/>
    <property type="match status" value="1"/>
</dbReference>
<organism evidence="2 3">
    <name type="scientific">Sphingobium nicotianae</name>
    <dbReference type="NCBI Taxonomy" id="2782607"/>
    <lineage>
        <taxon>Bacteria</taxon>
        <taxon>Pseudomonadati</taxon>
        <taxon>Pseudomonadota</taxon>
        <taxon>Alphaproteobacteria</taxon>
        <taxon>Sphingomonadales</taxon>
        <taxon>Sphingomonadaceae</taxon>
        <taxon>Sphingobium</taxon>
    </lineage>
</organism>
<evidence type="ECO:0000313" key="3">
    <source>
        <dbReference type="Proteomes" id="UP001138757"/>
    </source>
</evidence>
<dbReference type="GO" id="GO:0003700">
    <property type="term" value="F:DNA-binding transcription factor activity"/>
    <property type="evidence" value="ECO:0007669"/>
    <property type="project" value="InterPro"/>
</dbReference>
<dbReference type="Gene3D" id="1.10.10.10">
    <property type="entry name" value="Winged helix-like DNA-binding domain superfamily/Winged helix DNA-binding domain"/>
    <property type="match status" value="1"/>
</dbReference>
<proteinExistence type="predicted"/>
<protein>
    <submittedName>
        <fullName evidence="2">MarR family transcriptional regulator</fullName>
    </submittedName>
</protein>
<accession>A0A9X1AHZ9</accession>
<evidence type="ECO:0000313" key="2">
    <source>
        <dbReference type="EMBL" id="MBT2185412.1"/>
    </source>
</evidence>
<evidence type="ECO:0000259" key="1">
    <source>
        <dbReference type="PROSITE" id="PS50995"/>
    </source>
</evidence>
<comment type="caution">
    <text evidence="2">The sequence shown here is derived from an EMBL/GenBank/DDBJ whole genome shotgun (WGS) entry which is preliminary data.</text>
</comment>
<dbReference type="SUPFAM" id="SSF46785">
    <property type="entry name" value="Winged helix' DNA-binding domain"/>
    <property type="match status" value="1"/>
</dbReference>
<reference evidence="2" key="1">
    <citation type="submission" date="2021-05" db="EMBL/GenBank/DDBJ databases">
        <title>Genome of Sphingobium sp. strain.</title>
        <authorList>
            <person name="Fan R."/>
        </authorList>
    </citation>
    <scope>NUCLEOTIDE SEQUENCE</scope>
    <source>
        <strain evidence="2">H33</strain>
    </source>
</reference>
<dbReference type="Pfam" id="PF01047">
    <property type="entry name" value="MarR"/>
    <property type="match status" value="1"/>
</dbReference>
<dbReference type="RefSeq" id="WP_214621171.1">
    <property type="nucleotide sequence ID" value="NZ_JAHGAW010000001.1"/>
</dbReference>
<dbReference type="InterPro" id="IPR036390">
    <property type="entry name" value="WH_DNA-bd_sf"/>
</dbReference>
<dbReference type="PANTHER" id="PTHR33164">
    <property type="entry name" value="TRANSCRIPTIONAL REGULATOR, MARR FAMILY"/>
    <property type="match status" value="1"/>
</dbReference>
<gene>
    <name evidence="2" type="ORF">KK488_00430</name>
</gene>
<dbReference type="Proteomes" id="UP001138757">
    <property type="component" value="Unassembled WGS sequence"/>
</dbReference>